<dbReference type="EMBL" id="KB469297">
    <property type="protein sequence ID" value="EPQ58847.1"/>
    <property type="molecule type" value="Genomic_DNA"/>
</dbReference>
<evidence type="ECO:0000313" key="2">
    <source>
        <dbReference type="Proteomes" id="UP000030669"/>
    </source>
</evidence>
<dbReference type="OrthoDB" id="3323813at2759"/>
<name>S7QI28_GLOTA</name>
<evidence type="ECO:0000313" key="1">
    <source>
        <dbReference type="EMBL" id="EPQ58847.1"/>
    </source>
</evidence>
<organism evidence="1 2">
    <name type="scientific">Gloeophyllum trabeum (strain ATCC 11539 / FP-39264 / Madison 617)</name>
    <name type="common">Brown rot fungus</name>
    <dbReference type="NCBI Taxonomy" id="670483"/>
    <lineage>
        <taxon>Eukaryota</taxon>
        <taxon>Fungi</taxon>
        <taxon>Dikarya</taxon>
        <taxon>Basidiomycota</taxon>
        <taxon>Agaricomycotina</taxon>
        <taxon>Agaricomycetes</taxon>
        <taxon>Gloeophyllales</taxon>
        <taxon>Gloeophyllaceae</taxon>
        <taxon>Gloeophyllum</taxon>
    </lineage>
</organism>
<dbReference type="HOGENOM" id="CLU_1115843_0_0_1"/>
<keyword evidence="2" id="KW-1185">Reference proteome</keyword>
<dbReference type="Proteomes" id="UP000030669">
    <property type="component" value="Unassembled WGS sequence"/>
</dbReference>
<accession>S7QI28</accession>
<dbReference type="RefSeq" id="XP_007861988.1">
    <property type="nucleotide sequence ID" value="XM_007863797.1"/>
</dbReference>
<protein>
    <submittedName>
        <fullName evidence="1">Uncharacterized protein</fullName>
    </submittedName>
</protein>
<proteinExistence type="predicted"/>
<dbReference type="AlphaFoldDB" id="S7QI28"/>
<dbReference type="GeneID" id="19299779"/>
<reference evidence="1 2" key="1">
    <citation type="journal article" date="2012" name="Science">
        <title>The Paleozoic origin of enzymatic lignin decomposition reconstructed from 31 fungal genomes.</title>
        <authorList>
            <person name="Floudas D."/>
            <person name="Binder M."/>
            <person name="Riley R."/>
            <person name="Barry K."/>
            <person name="Blanchette R.A."/>
            <person name="Henrissat B."/>
            <person name="Martinez A.T."/>
            <person name="Otillar R."/>
            <person name="Spatafora J.W."/>
            <person name="Yadav J.S."/>
            <person name="Aerts A."/>
            <person name="Benoit I."/>
            <person name="Boyd A."/>
            <person name="Carlson A."/>
            <person name="Copeland A."/>
            <person name="Coutinho P.M."/>
            <person name="de Vries R.P."/>
            <person name="Ferreira P."/>
            <person name="Findley K."/>
            <person name="Foster B."/>
            <person name="Gaskell J."/>
            <person name="Glotzer D."/>
            <person name="Gorecki P."/>
            <person name="Heitman J."/>
            <person name="Hesse C."/>
            <person name="Hori C."/>
            <person name="Igarashi K."/>
            <person name="Jurgens J.A."/>
            <person name="Kallen N."/>
            <person name="Kersten P."/>
            <person name="Kohler A."/>
            <person name="Kuees U."/>
            <person name="Kumar T.K.A."/>
            <person name="Kuo A."/>
            <person name="LaButti K."/>
            <person name="Larrondo L.F."/>
            <person name="Lindquist E."/>
            <person name="Ling A."/>
            <person name="Lombard V."/>
            <person name="Lucas S."/>
            <person name="Lundell T."/>
            <person name="Martin R."/>
            <person name="McLaughlin D.J."/>
            <person name="Morgenstern I."/>
            <person name="Morin E."/>
            <person name="Murat C."/>
            <person name="Nagy L.G."/>
            <person name="Nolan M."/>
            <person name="Ohm R.A."/>
            <person name="Patyshakuliyeva A."/>
            <person name="Rokas A."/>
            <person name="Ruiz-Duenas F.J."/>
            <person name="Sabat G."/>
            <person name="Salamov A."/>
            <person name="Samejima M."/>
            <person name="Schmutz J."/>
            <person name="Slot J.C."/>
            <person name="St John F."/>
            <person name="Stenlid J."/>
            <person name="Sun H."/>
            <person name="Sun S."/>
            <person name="Syed K."/>
            <person name="Tsang A."/>
            <person name="Wiebenga A."/>
            <person name="Young D."/>
            <person name="Pisabarro A."/>
            <person name="Eastwood D.C."/>
            <person name="Martin F."/>
            <person name="Cullen D."/>
            <person name="Grigoriev I.V."/>
            <person name="Hibbett D.S."/>
        </authorList>
    </citation>
    <scope>NUCLEOTIDE SEQUENCE [LARGE SCALE GENOMIC DNA]</scope>
    <source>
        <strain evidence="1 2">ATCC 11539</strain>
    </source>
</reference>
<dbReference type="KEGG" id="gtr:GLOTRDRAFT_113740"/>
<gene>
    <name evidence="1" type="ORF">GLOTRDRAFT_113740</name>
</gene>
<sequence>MMWGWYYEEDLPSAAHGTRAKLLWPWDCLLMPLFRLRLEFPNVLQSIREPVLEAACLSFFSSRYTPSRLSWEAQDQIENLRRHILINKTAIERDYEAARPDPVYKLMLQIISPLFECLGMFYRERCLPRYPVARQFQRAIPHARLTELCTRVTEMLAGVRDYHDFVTVKPILEAISPRWDTRCVLEFRPRIQSLNWKESFRVNLDPDDSRYRLRCSGVAAYISTVLEKPEVEVRRSVQGRYDLIDMSLP</sequence>